<gene>
    <name evidence="9" type="ORF">EDE15_3030</name>
</gene>
<evidence type="ECO:0000256" key="1">
    <source>
        <dbReference type="ARBA" id="ARBA00004651"/>
    </source>
</evidence>
<dbReference type="GO" id="GO:0008233">
    <property type="term" value="F:peptidase activity"/>
    <property type="evidence" value="ECO:0007669"/>
    <property type="project" value="UniProtKB-KW"/>
</dbReference>
<evidence type="ECO:0000256" key="7">
    <source>
        <dbReference type="ARBA" id="ARBA00023136"/>
    </source>
</evidence>
<proteinExistence type="predicted"/>
<keyword evidence="2" id="KW-1003">Cell membrane</keyword>
<dbReference type="InterPro" id="IPR019127">
    <property type="entry name" value="Exosortase"/>
</dbReference>
<dbReference type="GO" id="GO:0006508">
    <property type="term" value="P:proteolysis"/>
    <property type="evidence" value="ECO:0007669"/>
    <property type="project" value="UniProtKB-KW"/>
</dbReference>
<keyword evidence="10" id="KW-1185">Reference proteome</keyword>
<feature type="transmembrane region" description="Helical" evidence="8">
    <location>
        <begin position="203"/>
        <end position="227"/>
    </location>
</feature>
<feature type="transmembrane region" description="Helical" evidence="8">
    <location>
        <begin position="87"/>
        <end position="111"/>
    </location>
</feature>
<dbReference type="RefSeq" id="WP_260472871.1">
    <property type="nucleotide sequence ID" value="NZ_RSDW01000001.1"/>
</dbReference>
<evidence type="ECO:0000256" key="5">
    <source>
        <dbReference type="ARBA" id="ARBA00022801"/>
    </source>
</evidence>
<dbReference type="Pfam" id="PF09721">
    <property type="entry name" value="Exosortase_EpsH"/>
    <property type="match status" value="1"/>
</dbReference>
<feature type="transmembrane region" description="Helical" evidence="8">
    <location>
        <begin position="55"/>
        <end position="75"/>
    </location>
</feature>
<reference evidence="9 10" key="1">
    <citation type="submission" date="2018-12" db="EMBL/GenBank/DDBJ databases">
        <title>Sequencing of bacterial isolates from soil warming experiment in Harvard Forest, Massachusetts, USA.</title>
        <authorList>
            <person name="Deangelis K."/>
        </authorList>
    </citation>
    <scope>NUCLEOTIDE SEQUENCE [LARGE SCALE GENOMIC DNA]</scope>
    <source>
        <strain evidence="9 10">EB153</strain>
    </source>
</reference>
<evidence type="ECO:0000256" key="6">
    <source>
        <dbReference type="ARBA" id="ARBA00022989"/>
    </source>
</evidence>
<organism evidence="9 10">
    <name type="scientific">Edaphobacter aggregans</name>
    <dbReference type="NCBI Taxonomy" id="570835"/>
    <lineage>
        <taxon>Bacteria</taxon>
        <taxon>Pseudomonadati</taxon>
        <taxon>Acidobacteriota</taxon>
        <taxon>Terriglobia</taxon>
        <taxon>Terriglobales</taxon>
        <taxon>Acidobacteriaceae</taxon>
        <taxon>Edaphobacter</taxon>
    </lineage>
</organism>
<evidence type="ECO:0000256" key="2">
    <source>
        <dbReference type="ARBA" id="ARBA00022475"/>
    </source>
</evidence>
<protein>
    <submittedName>
        <fullName evidence="9">Exosortase J</fullName>
    </submittedName>
</protein>
<keyword evidence="5" id="KW-0378">Hydrolase</keyword>
<keyword evidence="3" id="KW-0645">Protease</keyword>
<name>A0A428MKN4_9BACT</name>
<dbReference type="Proteomes" id="UP000269669">
    <property type="component" value="Unassembled WGS sequence"/>
</dbReference>
<evidence type="ECO:0000256" key="4">
    <source>
        <dbReference type="ARBA" id="ARBA00022692"/>
    </source>
</evidence>
<keyword evidence="6 8" id="KW-1133">Transmembrane helix</keyword>
<accession>A0A428MKN4</accession>
<dbReference type="InterPro" id="IPR026478">
    <property type="entry name" value="Exosortase_J"/>
</dbReference>
<evidence type="ECO:0000313" key="10">
    <source>
        <dbReference type="Proteomes" id="UP000269669"/>
    </source>
</evidence>
<comment type="caution">
    <text evidence="9">The sequence shown here is derived from an EMBL/GenBank/DDBJ whole genome shotgun (WGS) entry which is preliminary data.</text>
</comment>
<comment type="subcellular location">
    <subcellularLocation>
        <location evidence="1">Cell membrane</location>
        <topology evidence="1">Multi-pass membrane protein</topology>
    </subcellularLocation>
</comment>
<evidence type="ECO:0000313" key="9">
    <source>
        <dbReference type="EMBL" id="RSL17495.1"/>
    </source>
</evidence>
<feature type="transmembrane region" description="Helical" evidence="8">
    <location>
        <begin position="331"/>
        <end position="352"/>
    </location>
</feature>
<dbReference type="EMBL" id="RSDW01000001">
    <property type="protein sequence ID" value="RSL17495.1"/>
    <property type="molecule type" value="Genomic_DNA"/>
</dbReference>
<dbReference type="NCBIfam" id="TIGR04199">
    <property type="entry name" value="exosort_xrtJ"/>
    <property type="match status" value="1"/>
</dbReference>
<feature type="transmembrane region" description="Helical" evidence="8">
    <location>
        <begin position="145"/>
        <end position="163"/>
    </location>
</feature>
<evidence type="ECO:0000256" key="3">
    <source>
        <dbReference type="ARBA" id="ARBA00022670"/>
    </source>
</evidence>
<feature type="transmembrane region" description="Helical" evidence="8">
    <location>
        <begin position="239"/>
        <end position="270"/>
    </location>
</feature>
<evidence type="ECO:0000256" key="8">
    <source>
        <dbReference type="SAM" id="Phobius"/>
    </source>
</evidence>
<feature type="transmembrane region" description="Helical" evidence="8">
    <location>
        <begin position="282"/>
        <end position="300"/>
    </location>
</feature>
<sequence length="551" mass="60720">MSTLPAADLGPYPMPRVARLSPPYAAGFAAILAILGVCSIWSTAAALWTLWSMDALKSIGMMVPLVSLVLILRVWRSQNWQMEGSWWGLVVLTVTIAAVHIRDQAVLILVVSPKWAVYFPPHSLVAFAYGAGVVLLFGGPRLFRAALFPIVLLWFVNPIPHFFNVLVDLPLQRVSAHVARAFAIALGQPLSPDQMRLMFTPTFGMFIAPGCNGIRGAVTMGFIALIAGYVYRFRWYAHAAVVAGAVLLGYLFNFVRLCTLVLYYIVALHFHWLRSRAEMGDYIIGACLFLVATLLLFYVVRRLGESPRQTKPVLSSSPFSSTSRWSYKLRFAAMFLIATFGCYGFARAVVIAEATGEFAQIRADQRAPGKFPPRMGAYTLVRTWNENLNTGTLLFHWAEYAPVNGGAHINLGISPVLGTHDTLICHSARGDDPIWQNELTTSTAGQPNVSFNGAMFNNSTSLSLEATTVCSGSSCGEYATDRSHFGFVYSKPNSQSLLTQDPQRPIPIMLRTELGDDSLPADYARQQMSASLSTFLASVDLNELTRPYRHR</sequence>
<keyword evidence="7 8" id="KW-0472">Membrane</keyword>
<dbReference type="AlphaFoldDB" id="A0A428MKN4"/>
<feature type="transmembrane region" description="Helical" evidence="8">
    <location>
        <begin position="24"/>
        <end position="49"/>
    </location>
</feature>
<dbReference type="InterPro" id="IPR026392">
    <property type="entry name" value="Exo/Archaeosortase_dom"/>
</dbReference>
<dbReference type="NCBIfam" id="TIGR04178">
    <property type="entry name" value="exo_archaeo"/>
    <property type="match status" value="1"/>
</dbReference>
<dbReference type="GO" id="GO:0005886">
    <property type="term" value="C:plasma membrane"/>
    <property type="evidence" value="ECO:0007669"/>
    <property type="project" value="UniProtKB-SubCell"/>
</dbReference>
<keyword evidence="4 8" id="KW-0812">Transmembrane</keyword>
<feature type="transmembrane region" description="Helical" evidence="8">
    <location>
        <begin position="117"/>
        <end position="138"/>
    </location>
</feature>